<evidence type="ECO:0000256" key="9">
    <source>
        <dbReference type="SAM" id="Phobius"/>
    </source>
</evidence>
<keyword evidence="3" id="KW-1003">Cell membrane</keyword>
<feature type="transmembrane region" description="Helical" evidence="9">
    <location>
        <begin position="7"/>
        <end position="28"/>
    </location>
</feature>
<feature type="transmembrane region" description="Helical" evidence="9">
    <location>
        <begin position="61"/>
        <end position="79"/>
    </location>
</feature>
<dbReference type="Proteomes" id="UP000282515">
    <property type="component" value="Unassembled WGS sequence"/>
</dbReference>
<comment type="similarity">
    <text evidence="8">Belongs to the binding-protein-dependent transport system permease family. LivHM subfamily.</text>
</comment>
<evidence type="ECO:0000313" key="11">
    <source>
        <dbReference type="Proteomes" id="UP000282515"/>
    </source>
</evidence>
<name>A0A3L8PQ07_9ACTN</name>
<dbReference type="EMBL" id="RDBF01000001">
    <property type="protein sequence ID" value="RLV57274.1"/>
    <property type="molecule type" value="Genomic_DNA"/>
</dbReference>
<dbReference type="PANTHER" id="PTHR11795:SF451">
    <property type="entry name" value="ABC TRANSPORTER PERMEASE PROTEIN"/>
    <property type="match status" value="1"/>
</dbReference>
<feature type="transmembrane region" description="Helical" evidence="9">
    <location>
        <begin position="221"/>
        <end position="249"/>
    </location>
</feature>
<feature type="transmembrane region" description="Helical" evidence="9">
    <location>
        <begin position="142"/>
        <end position="162"/>
    </location>
</feature>
<feature type="transmembrane region" description="Helical" evidence="9">
    <location>
        <begin position="182"/>
        <end position="209"/>
    </location>
</feature>
<evidence type="ECO:0000256" key="1">
    <source>
        <dbReference type="ARBA" id="ARBA00004651"/>
    </source>
</evidence>
<protein>
    <submittedName>
        <fullName evidence="10">Branched-chain amino acid ABC transporter permease</fullName>
    </submittedName>
</protein>
<organism evidence="10 11">
    <name type="scientific">Aeromicrobium phragmitis</name>
    <dbReference type="NCBI Taxonomy" id="2478914"/>
    <lineage>
        <taxon>Bacteria</taxon>
        <taxon>Bacillati</taxon>
        <taxon>Actinomycetota</taxon>
        <taxon>Actinomycetes</taxon>
        <taxon>Propionibacteriales</taxon>
        <taxon>Nocardioidaceae</taxon>
        <taxon>Aeromicrobium</taxon>
    </lineage>
</organism>
<keyword evidence="4 9" id="KW-0812">Transmembrane</keyword>
<evidence type="ECO:0000256" key="2">
    <source>
        <dbReference type="ARBA" id="ARBA00022448"/>
    </source>
</evidence>
<dbReference type="Pfam" id="PF02653">
    <property type="entry name" value="BPD_transp_2"/>
    <property type="match status" value="1"/>
</dbReference>
<keyword evidence="7 9" id="KW-0472">Membrane</keyword>
<dbReference type="GO" id="GO:0022857">
    <property type="term" value="F:transmembrane transporter activity"/>
    <property type="evidence" value="ECO:0007669"/>
    <property type="project" value="InterPro"/>
</dbReference>
<dbReference type="GO" id="GO:0005886">
    <property type="term" value="C:plasma membrane"/>
    <property type="evidence" value="ECO:0007669"/>
    <property type="project" value="UniProtKB-SubCell"/>
</dbReference>
<evidence type="ECO:0000256" key="7">
    <source>
        <dbReference type="ARBA" id="ARBA00023136"/>
    </source>
</evidence>
<keyword evidence="5" id="KW-0029">Amino-acid transport</keyword>
<proteinExistence type="inferred from homology"/>
<dbReference type="PANTHER" id="PTHR11795">
    <property type="entry name" value="BRANCHED-CHAIN AMINO ACID TRANSPORT SYSTEM PERMEASE PROTEIN LIVH"/>
    <property type="match status" value="1"/>
</dbReference>
<dbReference type="AlphaFoldDB" id="A0A3L8PQ07"/>
<dbReference type="GO" id="GO:0006865">
    <property type="term" value="P:amino acid transport"/>
    <property type="evidence" value="ECO:0007669"/>
    <property type="project" value="UniProtKB-KW"/>
</dbReference>
<comment type="caution">
    <text evidence="10">The sequence shown here is derived from an EMBL/GenBank/DDBJ whole genome shotgun (WGS) entry which is preliminary data.</text>
</comment>
<accession>A0A3L8PQ07</accession>
<keyword evidence="11" id="KW-1185">Reference proteome</keyword>
<dbReference type="CDD" id="cd06582">
    <property type="entry name" value="TM_PBP1_LivH_like"/>
    <property type="match status" value="1"/>
</dbReference>
<keyword evidence="2" id="KW-0813">Transport</keyword>
<evidence type="ECO:0000256" key="4">
    <source>
        <dbReference type="ARBA" id="ARBA00022692"/>
    </source>
</evidence>
<evidence type="ECO:0000256" key="5">
    <source>
        <dbReference type="ARBA" id="ARBA00022970"/>
    </source>
</evidence>
<evidence type="ECO:0000313" key="10">
    <source>
        <dbReference type="EMBL" id="RLV57274.1"/>
    </source>
</evidence>
<comment type="subcellular location">
    <subcellularLocation>
        <location evidence="1">Cell membrane</location>
        <topology evidence="1">Multi-pass membrane protein</topology>
    </subcellularLocation>
</comment>
<dbReference type="OrthoDB" id="9807115at2"/>
<gene>
    <name evidence="10" type="ORF">D9V41_01070</name>
</gene>
<reference evidence="10 11" key="1">
    <citation type="submission" date="2018-10" db="EMBL/GenBank/DDBJ databases">
        <title>Aeromicrobium sp. 9W16Y-2 whole genome shotgun sequence.</title>
        <authorList>
            <person name="Li F."/>
        </authorList>
    </citation>
    <scope>NUCLEOTIDE SEQUENCE [LARGE SCALE GENOMIC DNA]</scope>
    <source>
        <strain evidence="10 11">9W16Y-2</strain>
    </source>
</reference>
<evidence type="ECO:0000256" key="6">
    <source>
        <dbReference type="ARBA" id="ARBA00022989"/>
    </source>
</evidence>
<dbReference type="InterPro" id="IPR052157">
    <property type="entry name" value="BCAA_transport_permease"/>
</dbReference>
<feature type="transmembrane region" description="Helical" evidence="9">
    <location>
        <begin position="261"/>
        <end position="284"/>
    </location>
</feature>
<dbReference type="InterPro" id="IPR001851">
    <property type="entry name" value="ABC_transp_permease"/>
</dbReference>
<evidence type="ECO:0000256" key="3">
    <source>
        <dbReference type="ARBA" id="ARBA00022475"/>
    </source>
</evidence>
<keyword evidence="6 9" id="KW-1133">Transmembrane helix</keyword>
<evidence type="ECO:0000256" key="8">
    <source>
        <dbReference type="ARBA" id="ARBA00037998"/>
    </source>
</evidence>
<sequence length="298" mass="31354">MNTFAQAVLNGFSQGAIYALLALGYVMIYKATHVISFAQPALMVCGGLFSYHLTTQVGLPFWPGLLLAMILGALLGMAVERLALRPMVGKPVFTLAIITIGVDIVLRIGANRYMGANPRIVTFPNGSRQYEVFGLSITHQRVALIAVTAITVVALVMFFRYAKAGLAMRATALNQETALAQGIRVGAIFALAWAIAGGLATIAGTFVAAGSAGMEQNTWIIALKALPAIIIGGLDSLPGAVIGGLAVGIVESLTAVYQPNVAPFLGANFALVAPYALMFLVLLVRPYGLFGTREVERV</sequence>
<feature type="transmembrane region" description="Helical" evidence="9">
    <location>
        <begin position="91"/>
        <end position="110"/>
    </location>
</feature>
<dbReference type="RefSeq" id="WP_121792682.1">
    <property type="nucleotide sequence ID" value="NZ_RDBF01000001.1"/>
</dbReference>